<protein>
    <recommendedName>
        <fullName evidence="3">Tf2-1-like SH3-like domain-containing protein</fullName>
    </recommendedName>
</protein>
<reference evidence="4 5" key="1">
    <citation type="submission" date="2017-11" db="EMBL/GenBank/DDBJ databases">
        <title>De-novo sequencing of pomegranate (Punica granatum L.) genome.</title>
        <authorList>
            <person name="Akparov Z."/>
            <person name="Amiraslanov A."/>
            <person name="Hajiyeva S."/>
            <person name="Abbasov M."/>
            <person name="Kaur K."/>
            <person name="Hamwieh A."/>
            <person name="Solovyev V."/>
            <person name="Salamov A."/>
            <person name="Braich B."/>
            <person name="Kosarev P."/>
            <person name="Mahmoud A."/>
            <person name="Hajiyev E."/>
            <person name="Babayeva S."/>
            <person name="Izzatullayeva V."/>
            <person name="Mammadov A."/>
            <person name="Mammadov A."/>
            <person name="Sharifova S."/>
            <person name="Ojaghi J."/>
            <person name="Eynullazada K."/>
            <person name="Bayramov B."/>
            <person name="Abdulazimova A."/>
            <person name="Shahmuradov I."/>
        </authorList>
    </citation>
    <scope>NUCLEOTIDE SEQUENCE [LARGE SCALE GENOMIC DNA]</scope>
    <source>
        <strain evidence="5">cv. AG2017</strain>
        <tissue evidence="4">Leaf</tissue>
    </source>
</reference>
<evidence type="ECO:0000313" key="5">
    <source>
        <dbReference type="Proteomes" id="UP000233551"/>
    </source>
</evidence>
<name>A0A2I0KKC7_PUNGR</name>
<comment type="caution">
    <text evidence="4">The sequence shown here is derived from an EMBL/GenBank/DDBJ whole genome shotgun (WGS) entry which is preliminary data.</text>
</comment>
<dbReference type="Pfam" id="PF24626">
    <property type="entry name" value="SH3_Tf2-1"/>
    <property type="match status" value="1"/>
</dbReference>
<dbReference type="PANTHER" id="PTHR35046">
    <property type="entry name" value="ZINC KNUCKLE (CCHC-TYPE) FAMILY PROTEIN"/>
    <property type="match status" value="1"/>
</dbReference>
<keyword evidence="5" id="KW-1185">Reference proteome</keyword>
<evidence type="ECO:0000313" key="4">
    <source>
        <dbReference type="EMBL" id="PKI68899.1"/>
    </source>
</evidence>
<evidence type="ECO:0000259" key="3">
    <source>
        <dbReference type="Pfam" id="PF24626"/>
    </source>
</evidence>
<dbReference type="InterPro" id="IPR036397">
    <property type="entry name" value="RNaseH_sf"/>
</dbReference>
<dbReference type="AlphaFoldDB" id="A0A2I0KKC7"/>
<evidence type="ECO:0000256" key="1">
    <source>
        <dbReference type="SAM" id="Coils"/>
    </source>
</evidence>
<dbReference type="InterPro" id="IPR056924">
    <property type="entry name" value="SH3_Tf2-1"/>
</dbReference>
<dbReference type="InterPro" id="IPR012337">
    <property type="entry name" value="RNaseH-like_sf"/>
</dbReference>
<dbReference type="EMBL" id="PGOL01000539">
    <property type="protein sequence ID" value="PKI68899.1"/>
    <property type="molecule type" value="Genomic_DNA"/>
</dbReference>
<dbReference type="Gene3D" id="3.30.420.10">
    <property type="entry name" value="Ribonuclease H-like superfamily/Ribonuclease H"/>
    <property type="match status" value="1"/>
</dbReference>
<sequence length="267" mass="30005">MTQIGCVNRYLTIVQEVDRSHDHLEGQLTLLLSVAAVNKNFKSWDTCLALVEFAYNRSIHSSHRKTPFEVVYGFNPITPIDLAPLPANSRVCLDGKKRAEQIKALLEQVKKQIEKKNAAYAQGANKGRKQVHFNPGDLVWIHLRKERFPSKRKSKLMPRAEGPFLVKEKVNNDNAYKIELLDDYNVSATFNVKDLSPYFEDEEDTNLRANPSKPGGDDVPKNIVQDEARSSSGPITRSLAKKLAATLPGPFTLLKCFEIGDEESSPK</sequence>
<dbReference type="Proteomes" id="UP000233551">
    <property type="component" value="Unassembled WGS sequence"/>
</dbReference>
<feature type="compositionally biased region" description="Basic and acidic residues" evidence="2">
    <location>
        <begin position="215"/>
        <end position="229"/>
    </location>
</feature>
<organism evidence="4 5">
    <name type="scientific">Punica granatum</name>
    <name type="common">Pomegranate</name>
    <dbReference type="NCBI Taxonomy" id="22663"/>
    <lineage>
        <taxon>Eukaryota</taxon>
        <taxon>Viridiplantae</taxon>
        <taxon>Streptophyta</taxon>
        <taxon>Embryophyta</taxon>
        <taxon>Tracheophyta</taxon>
        <taxon>Spermatophyta</taxon>
        <taxon>Magnoliopsida</taxon>
        <taxon>eudicotyledons</taxon>
        <taxon>Gunneridae</taxon>
        <taxon>Pentapetalae</taxon>
        <taxon>rosids</taxon>
        <taxon>malvids</taxon>
        <taxon>Myrtales</taxon>
        <taxon>Lythraceae</taxon>
        <taxon>Punica</taxon>
    </lineage>
</organism>
<feature type="domain" description="Tf2-1-like SH3-like" evidence="3">
    <location>
        <begin position="136"/>
        <end position="198"/>
    </location>
</feature>
<feature type="region of interest" description="Disordered" evidence="2">
    <location>
        <begin position="201"/>
        <end position="235"/>
    </location>
</feature>
<dbReference type="PANTHER" id="PTHR35046:SF26">
    <property type="entry name" value="RNA-DIRECTED DNA POLYMERASE"/>
    <property type="match status" value="1"/>
</dbReference>
<dbReference type="SUPFAM" id="SSF53098">
    <property type="entry name" value="Ribonuclease H-like"/>
    <property type="match status" value="1"/>
</dbReference>
<dbReference type="GO" id="GO:0003676">
    <property type="term" value="F:nucleic acid binding"/>
    <property type="evidence" value="ECO:0007669"/>
    <property type="project" value="InterPro"/>
</dbReference>
<keyword evidence="1" id="KW-0175">Coiled coil</keyword>
<gene>
    <name evidence="4" type="ORF">CRG98_010692</name>
</gene>
<dbReference type="STRING" id="22663.A0A2I0KKC7"/>
<feature type="coiled-coil region" evidence="1">
    <location>
        <begin position="96"/>
        <end position="126"/>
    </location>
</feature>
<evidence type="ECO:0000256" key="2">
    <source>
        <dbReference type="SAM" id="MobiDB-lite"/>
    </source>
</evidence>
<proteinExistence type="predicted"/>
<accession>A0A2I0KKC7</accession>